<name>A0A397SKD3_9GLOM</name>
<evidence type="ECO:0000313" key="2">
    <source>
        <dbReference type="Proteomes" id="UP000265703"/>
    </source>
</evidence>
<dbReference type="EMBL" id="QKYT01000431">
    <property type="protein sequence ID" value="RIA85359.1"/>
    <property type="molecule type" value="Genomic_DNA"/>
</dbReference>
<comment type="caution">
    <text evidence="1">The sequence shown here is derived from an EMBL/GenBank/DDBJ whole genome shotgun (WGS) entry which is preliminary data.</text>
</comment>
<dbReference type="Proteomes" id="UP000265703">
    <property type="component" value="Unassembled WGS sequence"/>
</dbReference>
<evidence type="ECO:0000313" key="1">
    <source>
        <dbReference type="EMBL" id="RIA85359.1"/>
    </source>
</evidence>
<keyword evidence="2" id="KW-1185">Reference proteome</keyword>
<gene>
    <name evidence="1" type="ORF">C1645_830918</name>
</gene>
<organism evidence="1 2">
    <name type="scientific">Glomus cerebriforme</name>
    <dbReference type="NCBI Taxonomy" id="658196"/>
    <lineage>
        <taxon>Eukaryota</taxon>
        <taxon>Fungi</taxon>
        <taxon>Fungi incertae sedis</taxon>
        <taxon>Mucoromycota</taxon>
        <taxon>Glomeromycotina</taxon>
        <taxon>Glomeromycetes</taxon>
        <taxon>Glomerales</taxon>
        <taxon>Glomeraceae</taxon>
        <taxon>Glomus</taxon>
    </lineage>
</organism>
<sequence>MSFGTDNINIILYCLIVPCGELHALPRVPFNTVHLKIHQVYPSEALMQLQDLISTFFNEQPEQTITILGKNPYENAFPVDINTNKVKTIGHFKKAIKEEFHLSLRMFSLTALGYGRSTFLSKKKTKNLISSTQKLMSILRGILVHSVETKEVHCTAMYGCKSMNFQWTVSQEMVSLEGFKKKLCEYFTFSDGTENEYIVIGHVVSGASLKRKISTGKMCKKLDLASSSSQSASDTIEIVTELVDTLQQTFSSYTFPKMKVLFSLKADSYDQLPCIEIGSSATPEEIRNSVIEDFLRMSPPSLV</sequence>
<accession>A0A397SKD3</accession>
<reference evidence="1 2" key="1">
    <citation type="submission" date="2018-06" db="EMBL/GenBank/DDBJ databases">
        <title>Comparative genomics reveals the genomic features of Rhizophagus irregularis, R. cerebriforme, R. diaphanum and Gigaspora rosea, and their symbiotic lifestyle signature.</title>
        <authorList>
            <person name="Morin E."/>
            <person name="San Clemente H."/>
            <person name="Chen E.C.H."/>
            <person name="De La Providencia I."/>
            <person name="Hainaut M."/>
            <person name="Kuo A."/>
            <person name="Kohler A."/>
            <person name="Murat C."/>
            <person name="Tang N."/>
            <person name="Roy S."/>
            <person name="Loubradou J."/>
            <person name="Henrissat B."/>
            <person name="Grigoriev I.V."/>
            <person name="Corradi N."/>
            <person name="Roux C."/>
            <person name="Martin F.M."/>
        </authorList>
    </citation>
    <scope>NUCLEOTIDE SEQUENCE [LARGE SCALE GENOMIC DNA]</scope>
    <source>
        <strain evidence="1 2">DAOM 227022</strain>
    </source>
</reference>
<protein>
    <submittedName>
        <fullName evidence="1">Uncharacterized protein</fullName>
    </submittedName>
</protein>
<dbReference type="AlphaFoldDB" id="A0A397SKD3"/>
<proteinExistence type="predicted"/>